<dbReference type="STRING" id="1120955.SAMN03080610_00949"/>
<protein>
    <submittedName>
        <fullName evidence="5">Type VI secretion system protein ImpL</fullName>
    </submittedName>
</protein>
<dbReference type="PANTHER" id="PTHR36153">
    <property type="entry name" value="INNER MEMBRANE PROTEIN-RELATED"/>
    <property type="match status" value="1"/>
</dbReference>
<evidence type="ECO:0000313" key="6">
    <source>
        <dbReference type="Proteomes" id="UP000199347"/>
    </source>
</evidence>
<proteinExistence type="predicted"/>
<evidence type="ECO:0000313" key="5">
    <source>
        <dbReference type="EMBL" id="SCZ26457.1"/>
    </source>
</evidence>
<evidence type="ECO:0000259" key="4">
    <source>
        <dbReference type="Pfam" id="PF14331"/>
    </source>
</evidence>
<dbReference type="InterPro" id="IPR017731">
    <property type="entry name" value="TssM1-like"/>
</dbReference>
<feature type="domain" description="Type VI secretion system IcmF C-terminal" evidence="2">
    <location>
        <begin position="1054"/>
        <end position="1155"/>
    </location>
</feature>
<name>A0A1G5MML9_AFIMA</name>
<gene>
    <name evidence="5" type="ORF">SAMN03080610_00949</name>
</gene>
<sequence>MNPLSYFYTIRSYVDAYSGFIGRRFLSVIWVVAIGFVIWFYGYLLKFGDFQPLASAGNRIIAIAAVLAVWLLYLGVSFFRSRRRDNELVEGIEQDAEALAEGERTAEVDEIRSQLRQALALLRRVSRKRFGYIYELPWYVLFGAPGSGKTTAITHSGLTFPVGMAEGEGTRGIAGTRSCNWWFCEEAILVDTAGRYTTQDDLSGAAKAGWDGFLNLLRRYRRSQPVNGVLITLSIADLVDRPPEARLEEVRAIRKRLNEMDEVLKARIPAYLVLTKADLLTGFIEFFDGFNRSDREQVWGMTFDLADSDKAKDLPERFLEEFSLLQERVGSMLIERLQQEPDVAVRGRIFRFPAELSALKDTVHEILVELCSGSKLVEAPLVRGVYLASGTQVSEGERGSSAQPIPRMRRSYFLTRLFKDVIFGEASLVNRDRRLSSRQRMLRRIAYGAAAVLLAFVLTSWTLTYFRNTAALAQAEERIDAYQDAVKGIPVRNVDDADFLRVLPALNSLSAITDSFERTSVWPASFGLDQRPKIESRRRAAYQRALNALLLPRLLVQLQTTLRESDDPAALFDALKLYGMLGGLGSLDPDYVVSQSKRLFYELYPEEGRAGVREALAAHTRAMATGTLPPLTLDTRLIAEARSKIADRSYAQRAFDILAAKPAARTLASFVPADALGPVGERAFERASGDSLRAGIDGLYTGNGYRMAVLPFLGEAASEALSETWVRGSSSTVQPTTIDAVSNAALDIYFDTFRQRWSELLSDIRVRPGQTLAEETETTRLLTTDPGPIESLAQAVAKATDLRPIAAEGKTTEIGETAEAVAASSSASPLALANAPDPYGPLRAALEVPEQADGPNVGTTSTSADAGERQSQIAALRPLIDTIYQQLSRASTSTAAVAEVFNAEGELTKANQDLLQTARRLPEPVATWMAGLSADISALAVKTARTSAREAWASSGANLCAAAVTNRYPFNRDSPNDVSLADFTRLFGPQGLFATFFEERLAPFVDTSASPWTWRGTFGADGLEAQAITQFEHAHKIRRAFFPPNSDEPSVAINVEPVSLSENANAVLLEIENERVVYYHGPKIGKTIRWPSREADNQSRIAFQPGDISQAMTRTGDWSPFRIFDEATIVSHRDDLMQVRFNDGPRQAVFDVQFGSVLNPFQLPALSEFQCPSQF</sequence>
<dbReference type="InterPro" id="IPR010623">
    <property type="entry name" value="IcmF_C"/>
</dbReference>
<feature type="domain" description="Type VI secretion system component TssM1 N-terminal" evidence="4">
    <location>
        <begin position="206"/>
        <end position="449"/>
    </location>
</feature>
<keyword evidence="1" id="KW-1133">Transmembrane helix</keyword>
<evidence type="ECO:0000259" key="2">
    <source>
        <dbReference type="Pfam" id="PF06744"/>
    </source>
</evidence>
<reference evidence="5 6" key="1">
    <citation type="submission" date="2016-10" db="EMBL/GenBank/DDBJ databases">
        <authorList>
            <person name="de Groot N.N."/>
        </authorList>
    </citation>
    <scope>NUCLEOTIDE SEQUENCE [LARGE SCALE GENOMIC DNA]</scope>
    <source>
        <strain evidence="5 6">DSM 2698</strain>
    </source>
</reference>
<dbReference type="NCBIfam" id="TIGR03348">
    <property type="entry name" value="VI_IcmF"/>
    <property type="match status" value="1"/>
</dbReference>
<feature type="transmembrane region" description="Helical" evidence="1">
    <location>
        <begin position="56"/>
        <end position="76"/>
    </location>
</feature>
<dbReference type="InterPro" id="IPR053156">
    <property type="entry name" value="T6SS_TssM-like"/>
</dbReference>
<dbReference type="InterPro" id="IPR009612">
    <property type="entry name" value="IcmF-rel"/>
</dbReference>
<keyword evidence="6" id="KW-1185">Reference proteome</keyword>
<dbReference type="Pfam" id="PF06761">
    <property type="entry name" value="IcmF-related"/>
    <property type="match status" value="1"/>
</dbReference>
<dbReference type="SUPFAM" id="SSF52540">
    <property type="entry name" value="P-loop containing nucleoside triphosphate hydrolases"/>
    <property type="match status" value="1"/>
</dbReference>
<feature type="domain" description="IcmF-related" evidence="3">
    <location>
        <begin position="503"/>
        <end position="800"/>
    </location>
</feature>
<organism evidence="5 6">
    <name type="scientific">Afifella marina DSM 2698</name>
    <dbReference type="NCBI Taxonomy" id="1120955"/>
    <lineage>
        <taxon>Bacteria</taxon>
        <taxon>Pseudomonadati</taxon>
        <taxon>Pseudomonadota</taxon>
        <taxon>Alphaproteobacteria</taxon>
        <taxon>Hyphomicrobiales</taxon>
        <taxon>Afifellaceae</taxon>
        <taxon>Afifella</taxon>
    </lineage>
</organism>
<feature type="transmembrane region" description="Helical" evidence="1">
    <location>
        <begin position="445"/>
        <end position="466"/>
    </location>
</feature>
<dbReference type="OrthoDB" id="9758229at2"/>
<accession>A0A1G5MML9</accession>
<dbReference type="AlphaFoldDB" id="A0A1G5MML9"/>
<keyword evidence="1" id="KW-0472">Membrane</keyword>
<evidence type="ECO:0000259" key="3">
    <source>
        <dbReference type="Pfam" id="PF06761"/>
    </source>
</evidence>
<dbReference type="CDD" id="cd00882">
    <property type="entry name" value="Ras_like_GTPase"/>
    <property type="match status" value="1"/>
</dbReference>
<dbReference type="RefSeq" id="WP_092809931.1">
    <property type="nucleotide sequence ID" value="NZ_FMVW01000001.1"/>
</dbReference>
<dbReference type="Proteomes" id="UP000199347">
    <property type="component" value="Unassembled WGS sequence"/>
</dbReference>
<evidence type="ECO:0000256" key="1">
    <source>
        <dbReference type="SAM" id="Phobius"/>
    </source>
</evidence>
<dbReference type="InterPro" id="IPR025743">
    <property type="entry name" value="TssM1_N"/>
</dbReference>
<dbReference type="Pfam" id="PF06744">
    <property type="entry name" value="IcmF_C"/>
    <property type="match status" value="1"/>
</dbReference>
<keyword evidence="1" id="KW-0812">Transmembrane</keyword>
<dbReference type="InterPro" id="IPR027417">
    <property type="entry name" value="P-loop_NTPase"/>
</dbReference>
<dbReference type="PANTHER" id="PTHR36153:SF1">
    <property type="entry name" value="TYPE VI SECRETION SYSTEM COMPONENT TSSM1"/>
    <property type="match status" value="1"/>
</dbReference>
<dbReference type="EMBL" id="FMVW01000001">
    <property type="protein sequence ID" value="SCZ26457.1"/>
    <property type="molecule type" value="Genomic_DNA"/>
</dbReference>
<dbReference type="Pfam" id="PF14331">
    <property type="entry name" value="IcmF-related_N"/>
    <property type="match status" value="1"/>
</dbReference>
<feature type="transmembrane region" description="Helical" evidence="1">
    <location>
        <begin position="25"/>
        <end position="44"/>
    </location>
</feature>